<dbReference type="Proteomes" id="UP000221961">
    <property type="component" value="Chromosome"/>
</dbReference>
<dbReference type="EMBL" id="CP023778">
    <property type="protein sequence ID" value="ATL69407.1"/>
    <property type="molecule type" value="Genomic_DNA"/>
</dbReference>
<evidence type="ECO:0008006" key="3">
    <source>
        <dbReference type="Google" id="ProtNLM"/>
    </source>
</evidence>
<dbReference type="KEGG" id="ntp:CRH09_27705"/>
<gene>
    <name evidence="1" type="ORF">CRH09_27705</name>
</gene>
<dbReference type="Pfam" id="PF12079">
    <property type="entry name" value="DUF3558"/>
    <property type="match status" value="1"/>
</dbReference>
<reference evidence="1 2" key="1">
    <citation type="submission" date="2017-10" db="EMBL/GenBank/DDBJ databases">
        <title>Comparative genomics between pathogenic Norcardia.</title>
        <authorList>
            <person name="Zeng L."/>
        </authorList>
    </citation>
    <scope>NUCLEOTIDE SEQUENCE [LARGE SCALE GENOMIC DNA]</scope>
    <source>
        <strain evidence="1 2">NC_YFY_NT001</strain>
    </source>
</reference>
<organism evidence="1 2">
    <name type="scientific">Nocardia terpenica</name>
    <dbReference type="NCBI Taxonomy" id="455432"/>
    <lineage>
        <taxon>Bacteria</taxon>
        <taxon>Bacillati</taxon>
        <taxon>Actinomycetota</taxon>
        <taxon>Actinomycetes</taxon>
        <taxon>Mycobacteriales</taxon>
        <taxon>Nocardiaceae</taxon>
        <taxon>Nocardia</taxon>
    </lineage>
</organism>
<evidence type="ECO:0000313" key="1">
    <source>
        <dbReference type="EMBL" id="ATL69407.1"/>
    </source>
</evidence>
<proteinExistence type="predicted"/>
<accession>A0A291RPZ3</accession>
<sequence length="189" mass="19786">MTGGGMGVRGAALVVGAVLVLGGCGKSTDGAGASSTPATSAAATTTNKDAALWDPCSLPESALTATGLDPATKESGVFGNQFPGSKTCGWRSNAKWYDLTVYSIDKTLQDIRNRTDFEGFTTTTVGSHDAVQFFWNDDPNRLNCFIAVGLSQGSVTFEAQTRYSIGKQGDPCVETHRHADDLIKNLPAS</sequence>
<dbReference type="InterPro" id="IPR024520">
    <property type="entry name" value="DUF3558"/>
</dbReference>
<dbReference type="AlphaFoldDB" id="A0A291RPZ3"/>
<name>A0A291RPZ3_9NOCA</name>
<evidence type="ECO:0000313" key="2">
    <source>
        <dbReference type="Proteomes" id="UP000221961"/>
    </source>
</evidence>
<protein>
    <recommendedName>
        <fullName evidence="3">DUF3558 domain-containing protein</fullName>
    </recommendedName>
</protein>